<proteinExistence type="predicted"/>
<evidence type="ECO:0000256" key="1">
    <source>
        <dbReference type="SAM" id="MobiDB-lite"/>
    </source>
</evidence>
<dbReference type="KEGG" id="nmes:H9L09_02590"/>
<feature type="region of interest" description="Disordered" evidence="1">
    <location>
        <begin position="1"/>
        <end position="37"/>
    </location>
</feature>
<dbReference type="EMBL" id="CP060713">
    <property type="protein sequence ID" value="QNN53373.1"/>
    <property type="molecule type" value="Genomic_DNA"/>
</dbReference>
<feature type="compositionally biased region" description="Polar residues" evidence="1">
    <location>
        <begin position="1"/>
        <end position="20"/>
    </location>
</feature>
<evidence type="ECO:0000313" key="3">
    <source>
        <dbReference type="EMBL" id="QNN53373.1"/>
    </source>
</evidence>
<gene>
    <name evidence="3" type="ORF">H9L09_02590</name>
</gene>
<evidence type="ECO:0000313" key="4">
    <source>
        <dbReference type="Proteomes" id="UP000515947"/>
    </source>
</evidence>
<accession>A0A7G9RCP8</accession>
<evidence type="ECO:0000256" key="2">
    <source>
        <dbReference type="SAM" id="Phobius"/>
    </source>
</evidence>
<reference evidence="3 4" key="1">
    <citation type="submission" date="2020-08" db="EMBL/GenBank/DDBJ databases">
        <title>Genome sequence of Nocardioides mesophilus KACC 16243T.</title>
        <authorList>
            <person name="Hyun D.-W."/>
            <person name="Bae J.-W."/>
        </authorList>
    </citation>
    <scope>NUCLEOTIDE SEQUENCE [LARGE SCALE GENOMIC DNA]</scope>
    <source>
        <strain evidence="3 4">KACC 16243</strain>
    </source>
</reference>
<sequence length="63" mass="6335">MTSPAPSDGESNLDPQSETVSAPHRDTSTPVRTKRTGPLAGGLVAVWVVLGVALVVLAVAALA</sequence>
<keyword evidence="2" id="KW-0472">Membrane</keyword>
<protein>
    <submittedName>
        <fullName evidence="3">Uncharacterized protein</fullName>
    </submittedName>
</protein>
<dbReference type="AlphaFoldDB" id="A0A7G9RCP8"/>
<organism evidence="3 4">
    <name type="scientific">Nocardioides mesophilus</name>
    <dbReference type="NCBI Taxonomy" id="433659"/>
    <lineage>
        <taxon>Bacteria</taxon>
        <taxon>Bacillati</taxon>
        <taxon>Actinomycetota</taxon>
        <taxon>Actinomycetes</taxon>
        <taxon>Propionibacteriales</taxon>
        <taxon>Nocardioidaceae</taxon>
        <taxon>Nocardioides</taxon>
    </lineage>
</organism>
<name>A0A7G9RCP8_9ACTN</name>
<keyword evidence="2" id="KW-1133">Transmembrane helix</keyword>
<dbReference type="RefSeq" id="WP_187579215.1">
    <property type="nucleotide sequence ID" value="NZ_CP060713.1"/>
</dbReference>
<keyword evidence="4" id="KW-1185">Reference proteome</keyword>
<feature type="transmembrane region" description="Helical" evidence="2">
    <location>
        <begin position="39"/>
        <end position="62"/>
    </location>
</feature>
<dbReference type="Proteomes" id="UP000515947">
    <property type="component" value="Chromosome"/>
</dbReference>
<keyword evidence="2" id="KW-0812">Transmembrane</keyword>